<dbReference type="Proteomes" id="UP001165090">
    <property type="component" value="Unassembled WGS sequence"/>
</dbReference>
<comment type="caution">
    <text evidence="2">The sequence shown here is derived from an EMBL/GenBank/DDBJ whole genome shotgun (WGS) entry which is preliminary data.</text>
</comment>
<name>A0ABQ5RRR3_9CHLO</name>
<accession>A0ABQ5RRR3</accession>
<dbReference type="EMBL" id="BSDZ01000005">
    <property type="protein sequence ID" value="GLI60270.1"/>
    <property type="molecule type" value="Genomic_DNA"/>
</dbReference>
<feature type="non-terminal residue" evidence="2">
    <location>
        <position position="1"/>
    </location>
</feature>
<evidence type="ECO:0000313" key="2">
    <source>
        <dbReference type="EMBL" id="GLI60270.1"/>
    </source>
</evidence>
<feature type="compositionally biased region" description="Low complexity" evidence="1">
    <location>
        <begin position="123"/>
        <end position="132"/>
    </location>
</feature>
<proteinExistence type="predicted"/>
<gene>
    <name evidence="2" type="ORF">VaNZ11_002360</name>
</gene>
<reference evidence="2 3" key="1">
    <citation type="journal article" date="2023" name="IScience">
        <title>Expanded male sex-determining region conserved during the evolution of homothallism in the green alga Volvox.</title>
        <authorList>
            <person name="Yamamoto K."/>
            <person name="Matsuzaki R."/>
            <person name="Mahakham W."/>
            <person name="Heman W."/>
            <person name="Sekimoto H."/>
            <person name="Kawachi M."/>
            <person name="Minakuchi Y."/>
            <person name="Toyoda A."/>
            <person name="Nozaki H."/>
        </authorList>
    </citation>
    <scope>NUCLEOTIDE SEQUENCE [LARGE SCALE GENOMIC DNA]</scope>
    <source>
        <strain evidence="2 3">NIES-4468</strain>
    </source>
</reference>
<sequence length="171" mass="17939">RLVGLCCELLLPESNCPADVRLAGLEALRCAMDEHLAFLDKQTNKLLAERERKMRRSSQRPQLQHQRRQGARQAVDGEGPLVVPSDADVIVEATDAGATGPFGERDGDGGSEAGSAGGGAAGEGADASCSDGCNNGHEAALLWSQASVDAILFSLLHDPSIKPEPSDPDRP</sequence>
<keyword evidence="3" id="KW-1185">Reference proteome</keyword>
<protein>
    <submittedName>
        <fullName evidence="2">Uncharacterized protein</fullName>
    </submittedName>
</protein>
<organism evidence="2 3">
    <name type="scientific">Volvox africanus</name>
    <dbReference type="NCBI Taxonomy" id="51714"/>
    <lineage>
        <taxon>Eukaryota</taxon>
        <taxon>Viridiplantae</taxon>
        <taxon>Chlorophyta</taxon>
        <taxon>core chlorophytes</taxon>
        <taxon>Chlorophyceae</taxon>
        <taxon>CS clade</taxon>
        <taxon>Chlamydomonadales</taxon>
        <taxon>Volvocaceae</taxon>
        <taxon>Volvox</taxon>
    </lineage>
</organism>
<evidence type="ECO:0000256" key="1">
    <source>
        <dbReference type="SAM" id="MobiDB-lite"/>
    </source>
</evidence>
<evidence type="ECO:0000313" key="3">
    <source>
        <dbReference type="Proteomes" id="UP001165090"/>
    </source>
</evidence>
<feature type="compositionally biased region" description="Gly residues" evidence="1">
    <location>
        <begin position="110"/>
        <end position="122"/>
    </location>
</feature>
<feature type="region of interest" description="Disordered" evidence="1">
    <location>
        <begin position="51"/>
        <end position="136"/>
    </location>
</feature>